<evidence type="ECO:0000256" key="3">
    <source>
        <dbReference type="ARBA" id="ARBA00022475"/>
    </source>
</evidence>
<evidence type="ECO:0000256" key="6">
    <source>
        <dbReference type="ARBA" id="ARBA00023136"/>
    </source>
</evidence>
<organism evidence="9 10">
    <name type="scientific">Gordoniibacillus kamchatkensis</name>
    <dbReference type="NCBI Taxonomy" id="1590651"/>
    <lineage>
        <taxon>Bacteria</taxon>
        <taxon>Bacillati</taxon>
        <taxon>Bacillota</taxon>
        <taxon>Bacilli</taxon>
        <taxon>Bacillales</taxon>
        <taxon>Paenibacillaceae</taxon>
        <taxon>Gordoniibacillus</taxon>
    </lineage>
</organism>
<keyword evidence="6 7" id="KW-0472">Membrane</keyword>
<gene>
    <name evidence="9" type="ORF">SD70_13525</name>
</gene>
<dbReference type="PANTHER" id="PTHR32243">
    <property type="entry name" value="MALTOSE TRANSPORT SYSTEM PERMEASE-RELATED"/>
    <property type="match status" value="1"/>
</dbReference>
<keyword evidence="10" id="KW-1185">Reference proteome</keyword>
<evidence type="ECO:0000256" key="5">
    <source>
        <dbReference type="ARBA" id="ARBA00022989"/>
    </source>
</evidence>
<evidence type="ECO:0000313" key="9">
    <source>
        <dbReference type="EMBL" id="KIL40430.1"/>
    </source>
</evidence>
<evidence type="ECO:0000256" key="4">
    <source>
        <dbReference type="ARBA" id="ARBA00022692"/>
    </source>
</evidence>
<dbReference type="SUPFAM" id="SSF161098">
    <property type="entry name" value="MetI-like"/>
    <property type="match status" value="1"/>
</dbReference>
<evidence type="ECO:0000256" key="1">
    <source>
        <dbReference type="ARBA" id="ARBA00004651"/>
    </source>
</evidence>
<dbReference type="InterPro" id="IPR050901">
    <property type="entry name" value="BP-dep_ABC_trans_perm"/>
</dbReference>
<dbReference type="Pfam" id="PF00528">
    <property type="entry name" value="BPD_transp_1"/>
    <property type="match status" value="1"/>
</dbReference>
<feature type="domain" description="ABC transmembrane type-1" evidence="8">
    <location>
        <begin position="70"/>
        <end position="257"/>
    </location>
</feature>
<sequence length="272" mass="30512">MKTERVWTERLLFLLVIAITLIFLFPFIWMLLASFKTQAQILSNQSIFVFQPTGENYATVFRDYNYTRFIFNSLLVAFLSTLFGLVLGLPASYAIAKYKQNGLAFSILIARVIPGISFMIPWYIIFSKIGLVDTYLSLILAHMLVGLPFIIWVMISFYENLPHELEESARVDGCTIQGAFFRILLPLSVPGIVTASILAFIFSWNNFMFALVLSGEKTKTLPIAVYSFLSYSNINWGALMAAAVVITLPILVITLILQRYVVSGITVGAVKG</sequence>
<feature type="transmembrane region" description="Helical" evidence="7">
    <location>
        <begin position="69"/>
        <end position="91"/>
    </location>
</feature>
<feature type="transmembrane region" description="Helical" evidence="7">
    <location>
        <begin position="12"/>
        <end position="32"/>
    </location>
</feature>
<comment type="similarity">
    <text evidence="7">Belongs to the binding-protein-dependent transport system permease family.</text>
</comment>
<feature type="transmembrane region" description="Helical" evidence="7">
    <location>
        <begin position="179"/>
        <end position="204"/>
    </location>
</feature>
<name>A0ABR5AHL5_9BACL</name>
<evidence type="ECO:0000256" key="2">
    <source>
        <dbReference type="ARBA" id="ARBA00022448"/>
    </source>
</evidence>
<dbReference type="Proteomes" id="UP000031967">
    <property type="component" value="Unassembled WGS sequence"/>
</dbReference>
<keyword evidence="4 7" id="KW-0812">Transmembrane</keyword>
<dbReference type="CDD" id="cd06261">
    <property type="entry name" value="TM_PBP2"/>
    <property type="match status" value="1"/>
</dbReference>
<protein>
    <submittedName>
        <fullName evidence="9">Sugar ABC transporter permease</fullName>
    </submittedName>
</protein>
<dbReference type="InterPro" id="IPR000515">
    <property type="entry name" value="MetI-like"/>
</dbReference>
<evidence type="ECO:0000259" key="8">
    <source>
        <dbReference type="PROSITE" id="PS50928"/>
    </source>
</evidence>
<feature type="transmembrane region" description="Helical" evidence="7">
    <location>
        <begin position="103"/>
        <end position="124"/>
    </location>
</feature>
<feature type="transmembrane region" description="Helical" evidence="7">
    <location>
        <begin position="136"/>
        <end position="158"/>
    </location>
</feature>
<reference evidence="9 10" key="1">
    <citation type="submission" date="2014-12" db="EMBL/GenBank/DDBJ databases">
        <title>Draft genome sequence of Paenibacillus kamchatkensis strain B-2647.</title>
        <authorList>
            <person name="Karlyshev A.V."/>
            <person name="Kudryashova E.B."/>
        </authorList>
    </citation>
    <scope>NUCLEOTIDE SEQUENCE [LARGE SCALE GENOMIC DNA]</scope>
    <source>
        <strain evidence="9 10">VKM B-2647</strain>
    </source>
</reference>
<keyword evidence="5 7" id="KW-1133">Transmembrane helix</keyword>
<dbReference type="EMBL" id="JXAK01000021">
    <property type="protein sequence ID" value="KIL40430.1"/>
    <property type="molecule type" value="Genomic_DNA"/>
</dbReference>
<dbReference type="RefSeq" id="WP_041048076.1">
    <property type="nucleotide sequence ID" value="NZ_JXAK01000021.1"/>
</dbReference>
<comment type="subcellular location">
    <subcellularLocation>
        <location evidence="1 7">Cell membrane</location>
        <topology evidence="1 7">Multi-pass membrane protein</topology>
    </subcellularLocation>
</comment>
<dbReference type="Gene3D" id="1.10.3720.10">
    <property type="entry name" value="MetI-like"/>
    <property type="match status" value="1"/>
</dbReference>
<evidence type="ECO:0000313" key="10">
    <source>
        <dbReference type="Proteomes" id="UP000031967"/>
    </source>
</evidence>
<keyword evidence="2 7" id="KW-0813">Transport</keyword>
<accession>A0ABR5AHL5</accession>
<feature type="transmembrane region" description="Helical" evidence="7">
    <location>
        <begin position="236"/>
        <end position="257"/>
    </location>
</feature>
<comment type="caution">
    <text evidence="9">The sequence shown here is derived from an EMBL/GenBank/DDBJ whole genome shotgun (WGS) entry which is preliminary data.</text>
</comment>
<dbReference type="PROSITE" id="PS50928">
    <property type="entry name" value="ABC_TM1"/>
    <property type="match status" value="1"/>
</dbReference>
<proteinExistence type="inferred from homology"/>
<keyword evidence="3" id="KW-1003">Cell membrane</keyword>
<evidence type="ECO:0000256" key="7">
    <source>
        <dbReference type="RuleBase" id="RU363032"/>
    </source>
</evidence>
<dbReference type="PANTHER" id="PTHR32243:SF18">
    <property type="entry name" value="INNER MEMBRANE ABC TRANSPORTER PERMEASE PROTEIN YCJP"/>
    <property type="match status" value="1"/>
</dbReference>
<dbReference type="InterPro" id="IPR035906">
    <property type="entry name" value="MetI-like_sf"/>
</dbReference>